<proteinExistence type="predicted"/>
<comment type="caution">
    <text evidence="2">The sequence shown here is derived from an EMBL/GenBank/DDBJ whole genome shotgun (WGS) entry which is preliminary data.</text>
</comment>
<sequence length="316" mass="36370">MLKTKASKKTVSRKKKEEVVDGDEKLPNDESPMARQRVSNFQIQTPVPRREHLALVERIVQSARDVVNQEKLVEKAEQEYGIVNTTDCKKCKWPVCPDCKKLHYKECKDLASFTRLFEARRLPHPMLLNRASACWMLGLMRLSTLEQRNKDLFRKFELLMKERDSSSFELTRDDKKYYDEFLKEFQKHFLTLPLWSGLEIKRIMDALMYYRVHTASISWPGARVGVIINKCVLLGVKLHFACIPNMILTKEVNASGVLLKTLKPVKEEAILSLGIYQDGTVPDADSDGFGDYLRERGPAHKKKCTSSACKICAKKK</sequence>
<protein>
    <submittedName>
        <fullName evidence="2">Uncharacterized protein</fullName>
    </submittedName>
</protein>
<gene>
    <name evidence="2" type="ORF">Fcan01_21124</name>
</gene>
<feature type="compositionally biased region" description="Basic and acidic residues" evidence="1">
    <location>
        <begin position="15"/>
        <end position="28"/>
    </location>
</feature>
<accession>A0A226DGT0</accession>
<evidence type="ECO:0000256" key="1">
    <source>
        <dbReference type="SAM" id="MobiDB-lite"/>
    </source>
</evidence>
<feature type="region of interest" description="Disordered" evidence="1">
    <location>
        <begin position="1"/>
        <end position="31"/>
    </location>
</feature>
<organism evidence="2 3">
    <name type="scientific">Folsomia candida</name>
    <name type="common">Springtail</name>
    <dbReference type="NCBI Taxonomy" id="158441"/>
    <lineage>
        <taxon>Eukaryota</taxon>
        <taxon>Metazoa</taxon>
        <taxon>Ecdysozoa</taxon>
        <taxon>Arthropoda</taxon>
        <taxon>Hexapoda</taxon>
        <taxon>Collembola</taxon>
        <taxon>Entomobryomorpha</taxon>
        <taxon>Isotomoidea</taxon>
        <taxon>Isotomidae</taxon>
        <taxon>Proisotominae</taxon>
        <taxon>Folsomia</taxon>
    </lineage>
</organism>
<reference evidence="2 3" key="1">
    <citation type="submission" date="2015-12" db="EMBL/GenBank/DDBJ databases">
        <title>The genome of Folsomia candida.</title>
        <authorList>
            <person name="Faddeeva A."/>
            <person name="Derks M.F."/>
            <person name="Anvar Y."/>
            <person name="Smit S."/>
            <person name="Van Straalen N."/>
            <person name="Roelofs D."/>
        </authorList>
    </citation>
    <scope>NUCLEOTIDE SEQUENCE [LARGE SCALE GENOMIC DNA]</scope>
    <source>
        <strain evidence="2 3">VU population</strain>
        <tissue evidence="2">Whole body</tissue>
    </source>
</reference>
<dbReference type="Proteomes" id="UP000198287">
    <property type="component" value="Unassembled WGS sequence"/>
</dbReference>
<evidence type="ECO:0000313" key="3">
    <source>
        <dbReference type="Proteomes" id="UP000198287"/>
    </source>
</evidence>
<dbReference type="AlphaFoldDB" id="A0A226DGT0"/>
<name>A0A226DGT0_FOLCA</name>
<dbReference type="EMBL" id="LNIX01000020">
    <property type="protein sequence ID" value="OXA44054.1"/>
    <property type="molecule type" value="Genomic_DNA"/>
</dbReference>
<keyword evidence="3" id="KW-1185">Reference proteome</keyword>
<evidence type="ECO:0000313" key="2">
    <source>
        <dbReference type="EMBL" id="OXA44054.1"/>
    </source>
</evidence>
<feature type="compositionally biased region" description="Basic residues" evidence="1">
    <location>
        <begin position="1"/>
        <end position="14"/>
    </location>
</feature>